<feature type="transmembrane region" description="Helical" evidence="1">
    <location>
        <begin position="104"/>
        <end position="123"/>
    </location>
</feature>
<protein>
    <submittedName>
        <fullName evidence="2">Uncharacterized protein</fullName>
    </submittedName>
</protein>
<accession>A0ABW3I398</accession>
<evidence type="ECO:0000313" key="2">
    <source>
        <dbReference type="EMBL" id="MFD0964223.1"/>
    </source>
</evidence>
<feature type="transmembrane region" description="Helical" evidence="1">
    <location>
        <begin position="21"/>
        <end position="40"/>
    </location>
</feature>
<feature type="transmembrane region" description="Helical" evidence="1">
    <location>
        <begin position="135"/>
        <end position="152"/>
    </location>
</feature>
<evidence type="ECO:0000313" key="3">
    <source>
        <dbReference type="Proteomes" id="UP001596997"/>
    </source>
</evidence>
<dbReference type="EMBL" id="JBHTJM010000008">
    <property type="protein sequence ID" value="MFD0964223.1"/>
    <property type="molecule type" value="Genomic_DNA"/>
</dbReference>
<sequence length="179" mass="21109">MEKLKPDFSINEFGKFRFYSGILIGIGFSIILNSLFRLTLRLCNLGMYIDQWNIDYEIPTYYNILIGFSSIGFAFCFTTYLWMSTPFVANRKKTLKLRMAQINPIWIFFGVLLFLLRMFWFLASIELTIEKDFPFLGFMIPTFIYLYCWNLISHIYKSKKSFLISSLLFITGGIILSVF</sequence>
<keyword evidence="1" id="KW-0472">Membrane</keyword>
<feature type="transmembrane region" description="Helical" evidence="1">
    <location>
        <begin position="60"/>
        <end position="83"/>
    </location>
</feature>
<reference evidence="3" key="1">
    <citation type="journal article" date="2019" name="Int. J. Syst. Evol. Microbiol.">
        <title>The Global Catalogue of Microorganisms (GCM) 10K type strain sequencing project: providing services to taxonomists for standard genome sequencing and annotation.</title>
        <authorList>
            <consortium name="The Broad Institute Genomics Platform"/>
            <consortium name="The Broad Institute Genome Sequencing Center for Infectious Disease"/>
            <person name="Wu L."/>
            <person name="Ma J."/>
        </authorList>
    </citation>
    <scope>NUCLEOTIDE SEQUENCE [LARGE SCALE GENOMIC DNA]</scope>
    <source>
        <strain evidence="3">CCUG 62114</strain>
    </source>
</reference>
<gene>
    <name evidence="2" type="ORF">ACFQ1O_09420</name>
</gene>
<proteinExistence type="predicted"/>
<keyword evidence="1" id="KW-0812">Transmembrane</keyword>
<feature type="transmembrane region" description="Helical" evidence="1">
    <location>
        <begin position="161"/>
        <end position="178"/>
    </location>
</feature>
<dbReference type="Proteomes" id="UP001596997">
    <property type="component" value="Unassembled WGS sequence"/>
</dbReference>
<comment type="caution">
    <text evidence="2">The sequence shown here is derived from an EMBL/GenBank/DDBJ whole genome shotgun (WGS) entry which is preliminary data.</text>
</comment>
<keyword evidence="1" id="KW-1133">Transmembrane helix</keyword>
<keyword evidence="3" id="KW-1185">Reference proteome</keyword>
<organism evidence="2 3">
    <name type="scientific">Pseudofulvibacter geojedonensis</name>
    <dbReference type="NCBI Taxonomy" id="1123758"/>
    <lineage>
        <taxon>Bacteria</taxon>
        <taxon>Pseudomonadati</taxon>
        <taxon>Bacteroidota</taxon>
        <taxon>Flavobacteriia</taxon>
        <taxon>Flavobacteriales</taxon>
        <taxon>Flavobacteriaceae</taxon>
        <taxon>Pseudofulvibacter</taxon>
    </lineage>
</organism>
<evidence type="ECO:0000256" key="1">
    <source>
        <dbReference type="SAM" id="Phobius"/>
    </source>
</evidence>
<name>A0ABW3I398_9FLAO</name>